<dbReference type="EMBL" id="JACJIQ010000001">
    <property type="protein sequence ID" value="MBA9075443.1"/>
    <property type="molecule type" value="Genomic_DNA"/>
</dbReference>
<feature type="transmembrane region" description="Helical" evidence="1">
    <location>
        <begin position="6"/>
        <end position="24"/>
    </location>
</feature>
<name>A0A839GD40_9BACT</name>
<evidence type="ECO:0000313" key="3">
    <source>
        <dbReference type="Proteomes" id="UP000563094"/>
    </source>
</evidence>
<dbReference type="RefSeq" id="WP_182511194.1">
    <property type="nucleotide sequence ID" value="NZ_JACJIQ010000001.1"/>
</dbReference>
<keyword evidence="3" id="KW-1185">Reference proteome</keyword>
<comment type="caution">
    <text evidence="2">The sequence shown here is derived from an EMBL/GenBank/DDBJ whole genome shotgun (WGS) entry which is preliminary data.</text>
</comment>
<dbReference type="AlphaFoldDB" id="A0A839GD40"/>
<organism evidence="2 3">
    <name type="scientific">Rufibacter quisquiliarum</name>
    <dbReference type="NCBI Taxonomy" id="1549639"/>
    <lineage>
        <taxon>Bacteria</taxon>
        <taxon>Pseudomonadati</taxon>
        <taxon>Bacteroidota</taxon>
        <taxon>Cytophagia</taxon>
        <taxon>Cytophagales</taxon>
        <taxon>Hymenobacteraceae</taxon>
        <taxon>Rufibacter</taxon>
    </lineage>
</organism>
<protein>
    <submittedName>
        <fullName evidence="2">Uncharacterized protein</fullName>
    </submittedName>
</protein>
<accession>A0A839GD40</accession>
<keyword evidence="1" id="KW-1133">Transmembrane helix</keyword>
<keyword evidence="1" id="KW-0472">Membrane</keyword>
<dbReference type="Proteomes" id="UP000563094">
    <property type="component" value="Unassembled WGS sequence"/>
</dbReference>
<gene>
    <name evidence="2" type="ORF">FHS90_000140</name>
</gene>
<evidence type="ECO:0000256" key="1">
    <source>
        <dbReference type="SAM" id="Phobius"/>
    </source>
</evidence>
<evidence type="ECO:0000313" key="2">
    <source>
        <dbReference type="EMBL" id="MBA9075443.1"/>
    </source>
</evidence>
<sequence>MKVKSALMLFLALILITALILFRIPDKKSTIKLIIDNPELNIKSALRIYLIENLSILKATPLPWDKWGTVEYTLLKSEPVHGNCFYVPNIKHGTYLLTVAVDVKNESFPYGGMVEKVVVEKDTVEVKIELDPIRRSFSDAYNK</sequence>
<keyword evidence="1" id="KW-0812">Transmembrane</keyword>
<proteinExistence type="predicted"/>
<reference evidence="2 3" key="1">
    <citation type="submission" date="2020-08" db="EMBL/GenBank/DDBJ databases">
        <title>Genomic Encyclopedia of Type Strains, Phase IV (KMG-IV): sequencing the most valuable type-strain genomes for metagenomic binning, comparative biology and taxonomic classification.</title>
        <authorList>
            <person name="Goeker M."/>
        </authorList>
    </citation>
    <scope>NUCLEOTIDE SEQUENCE [LARGE SCALE GENOMIC DNA]</scope>
    <source>
        <strain evidence="2 3">DSM 29854</strain>
    </source>
</reference>